<dbReference type="Proteomes" id="UP000199515">
    <property type="component" value="Unassembled WGS sequence"/>
</dbReference>
<keyword evidence="5" id="KW-1185">Reference proteome</keyword>
<feature type="signal peptide" evidence="3">
    <location>
        <begin position="1"/>
        <end position="25"/>
    </location>
</feature>
<dbReference type="OrthoDB" id="4842970at2"/>
<feature type="chain" id="PRO_5011650399" evidence="3">
    <location>
        <begin position="26"/>
        <end position="441"/>
    </location>
</feature>
<dbReference type="InterPro" id="IPR008930">
    <property type="entry name" value="Terpenoid_cyclase/PrenylTrfase"/>
</dbReference>
<name>A0A1H2ZW21_9PSEU</name>
<gene>
    <name evidence="4" type="ORF">SAMN05421504_102696</name>
</gene>
<keyword evidence="2" id="KW-0812">Transmembrane</keyword>
<protein>
    <submittedName>
        <fullName evidence="4">Prenyltransferase and squalene oxidase repeat-containing protein</fullName>
    </submittedName>
</protein>
<evidence type="ECO:0000313" key="4">
    <source>
        <dbReference type="EMBL" id="SDX21750.1"/>
    </source>
</evidence>
<accession>A0A1H2ZW21</accession>
<feature type="region of interest" description="Disordered" evidence="1">
    <location>
        <begin position="371"/>
        <end position="408"/>
    </location>
</feature>
<evidence type="ECO:0000313" key="5">
    <source>
        <dbReference type="Proteomes" id="UP000199515"/>
    </source>
</evidence>
<dbReference type="GO" id="GO:0016740">
    <property type="term" value="F:transferase activity"/>
    <property type="evidence" value="ECO:0007669"/>
    <property type="project" value="UniProtKB-KW"/>
</dbReference>
<feature type="transmembrane region" description="Helical" evidence="2">
    <location>
        <begin position="412"/>
        <end position="434"/>
    </location>
</feature>
<dbReference type="AlphaFoldDB" id="A0A1H2ZW21"/>
<keyword evidence="2" id="KW-0472">Membrane</keyword>
<dbReference type="Gene3D" id="1.50.10.20">
    <property type="match status" value="1"/>
</dbReference>
<dbReference type="STRING" id="589385.SAMN05421504_102696"/>
<evidence type="ECO:0000256" key="3">
    <source>
        <dbReference type="SAM" id="SignalP"/>
    </source>
</evidence>
<reference evidence="4 5" key="1">
    <citation type="submission" date="2016-10" db="EMBL/GenBank/DDBJ databases">
        <authorList>
            <person name="de Groot N.N."/>
        </authorList>
    </citation>
    <scope>NUCLEOTIDE SEQUENCE [LARGE SCALE GENOMIC DNA]</scope>
    <source>
        <strain evidence="4 5">CPCC 202699</strain>
    </source>
</reference>
<proteinExistence type="predicted"/>
<feature type="compositionally biased region" description="Low complexity" evidence="1">
    <location>
        <begin position="374"/>
        <end position="402"/>
    </location>
</feature>
<organism evidence="4 5">
    <name type="scientific">Amycolatopsis xylanica</name>
    <dbReference type="NCBI Taxonomy" id="589385"/>
    <lineage>
        <taxon>Bacteria</taxon>
        <taxon>Bacillati</taxon>
        <taxon>Actinomycetota</taxon>
        <taxon>Actinomycetes</taxon>
        <taxon>Pseudonocardiales</taxon>
        <taxon>Pseudonocardiaceae</taxon>
        <taxon>Amycolatopsis</taxon>
    </lineage>
</organism>
<dbReference type="SUPFAM" id="SSF48239">
    <property type="entry name" value="Terpenoid cyclases/Protein prenyltransferases"/>
    <property type="match status" value="1"/>
</dbReference>
<keyword evidence="3" id="KW-0732">Signal</keyword>
<keyword evidence="4" id="KW-0808">Transferase</keyword>
<evidence type="ECO:0000256" key="1">
    <source>
        <dbReference type="SAM" id="MobiDB-lite"/>
    </source>
</evidence>
<keyword evidence="2" id="KW-1133">Transmembrane helix</keyword>
<evidence type="ECO:0000256" key="2">
    <source>
        <dbReference type="SAM" id="Phobius"/>
    </source>
</evidence>
<dbReference type="EMBL" id="FNON01000002">
    <property type="protein sequence ID" value="SDX21750.1"/>
    <property type="molecule type" value="Genomic_DNA"/>
</dbReference>
<dbReference type="RefSeq" id="WP_091288549.1">
    <property type="nucleotide sequence ID" value="NZ_FNON01000002.1"/>
</dbReference>
<sequence length="441" mass="45236">MTTALRRSLVAAASASLVFTGSAFAADAEPTPHGKEMYAATHWLAGQLATAADVAAFDKANPKKLGALVENTLPGKAGATDWDVTIDTLLAFRATGTETEAVGKIAAALPAGVKSFIGPEDARVTGAIAKALIAADKPTEFGGVDLIAELDKLMLTVPNAEGPSLDGKYGKSSTNAEQALAIIGLTKAEQVPSRRAIEFLRRQQCADGGFRLGGDDKPECGPDEHSDAATTALATQALHEAFKPDEVEKPATYLLTTQDATGGFKDTKDLNAVATGLAGQALWVAGKGEGAERAADWVAGMQVTKDTAKLSGDLGAIAFNKAAFDSGVANARDGEITADARAEWRQWTARAVLALTKTGLGHTAPALVLPAEQTETTTSSPTETTSSTTTTSTTTSTDTSSTGSPNLADTGFSAPAGLLVGLALLGSGTALVLLTRRRLPQ</sequence>